<dbReference type="InterPro" id="IPR047794">
    <property type="entry name" value="C45_proenzyme-like"/>
</dbReference>
<comment type="caution">
    <text evidence="2">The sequence shown here is derived from an EMBL/GenBank/DDBJ whole genome shotgun (WGS) entry which is preliminary data.</text>
</comment>
<keyword evidence="3" id="KW-1185">Reference proteome</keyword>
<dbReference type="Gene3D" id="3.60.60.10">
    <property type="entry name" value="Penicillin V Acylase, Chain A"/>
    <property type="match status" value="1"/>
</dbReference>
<evidence type="ECO:0000313" key="3">
    <source>
        <dbReference type="Proteomes" id="UP000276770"/>
    </source>
</evidence>
<dbReference type="AlphaFoldDB" id="A0A3L7JNN2"/>
<dbReference type="InterPro" id="IPR005079">
    <property type="entry name" value="Peptidase_C45_hydrolase"/>
</dbReference>
<dbReference type="NCBIfam" id="NF040521">
    <property type="entry name" value="C45_proenzyme"/>
    <property type="match status" value="1"/>
</dbReference>
<dbReference type="EMBL" id="RCVZ01000018">
    <property type="protein sequence ID" value="RLQ92393.1"/>
    <property type="molecule type" value="Genomic_DNA"/>
</dbReference>
<name>A0A3L7JNN2_9BACI</name>
<feature type="domain" description="Peptidase C45 hydrolase" evidence="1">
    <location>
        <begin position="103"/>
        <end position="308"/>
    </location>
</feature>
<proteinExistence type="predicted"/>
<dbReference type="PANTHER" id="PTHR34180:SF1">
    <property type="entry name" value="BETA-ALANYL-DOPAMINE_CARCININE HYDROLASE"/>
    <property type="match status" value="1"/>
</dbReference>
<dbReference type="Pfam" id="PF03417">
    <property type="entry name" value="AAT"/>
    <property type="match status" value="1"/>
</dbReference>
<evidence type="ECO:0000313" key="2">
    <source>
        <dbReference type="EMBL" id="RLQ92393.1"/>
    </source>
</evidence>
<reference evidence="2 3" key="1">
    <citation type="submission" date="2018-10" db="EMBL/GenBank/DDBJ databases">
        <title>Falsibacillus sp. genome draft.</title>
        <authorList>
            <person name="Shi S."/>
        </authorList>
    </citation>
    <scope>NUCLEOTIDE SEQUENCE [LARGE SCALE GENOMIC DNA]</scope>
    <source>
        <strain evidence="2 3">GY 10110</strain>
    </source>
</reference>
<evidence type="ECO:0000259" key="1">
    <source>
        <dbReference type="Pfam" id="PF03417"/>
    </source>
</evidence>
<dbReference type="PANTHER" id="PTHR34180">
    <property type="entry name" value="PEPTIDASE C45"/>
    <property type="match status" value="1"/>
</dbReference>
<protein>
    <submittedName>
        <fullName evidence="2">Peptidase C45</fullName>
    </submittedName>
</protein>
<dbReference type="SUPFAM" id="SSF56235">
    <property type="entry name" value="N-terminal nucleophile aminohydrolases (Ntn hydrolases)"/>
    <property type="match status" value="1"/>
</dbReference>
<dbReference type="OrthoDB" id="8617387at2"/>
<dbReference type="InterPro" id="IPR029055">
    <property type="entry name" value="Ntn_hydrolases_N"/>
</dbReference>
<dbReference type="InterPro" id="IPR047801">
    <property type="entry name" value="Peptidase_C45"/>
</dbReference>
<dbReference type="CDD" id="cd01935">
    <property type="entry name" value="Ntn_CGH_like"/>
    <property type="match status" value="1"/>
</dbReference>
<accession>A0A3L7JNN2</accession>
<gene>
    <name evidence="2" type="ORF">D9X91_19275</name>
</gene>
<dbReference type="Proteomes" id="UP000276770">
    <property type="component" value="Unassembled WGS sequence"/>
</dbReference>
<sequence length="345" mass="38922">MADFKVEIVQLRSDPFHIGFELGRFLKGKSTQNHWMNLTKQQINLENMRSVFLAYSPHLLDELHGLAEGIELTFESAASLFSGYGVPRFEAMGCSAFMTRDGYIRNYDFSPEYYDGIFSLVQSRDHYASAGYNLQILGRHDGVNEKGLAIGLHFVNNEGHREGVSAWTVVRMVLDMCANVDEAAQLIKELPHACCYNFSLADASGKNLVVEAGPAKTVVRGREVNSSCVNHFNTEEMKRMNRDGIEGSIKREKFLSHYGDGKTVTTEEMFNLFRDPESPMFFTDYEQFFGTLHTIAYSRKDARLMTAAARGKVLDINFQDWVNGENLNEVELVGEITSKDDGRNA</sequence>
<organism evidence="2 3">
    <name type="scientific">Falsibacillus albus</name>
    <dbReference type="NCBI Taxonomy" id="2478915"/>
    <lineage>
        <taxon>Bacteria</taxon>
        <taxon>Bacillati</taxon>
        <taxon>Bacillota</taxon>
        <taxon>Bacilli</taxon>
        <taxon>Bacillales</taxon>
        <taxon>Bacillaceae</taxon>
        <taxon>Falsibacillus</taxon>
    </lineage>
</organism>
<dbReference type="RefSeq" id="WP_121682283.1">
    <property type="nucleotide sequence ID" value="NZ_RCVZ01000018.1"/>
</dbReference>